<comment type="subcellular location">
    <subcellularLocation>
        <location evidence="5">Cytoplasm</location>
    </subcellularLocation>
</comment>
<name>A0A538TP34_UNCEI</name>
<comment type="similarity">
    <text evidence="5">Belongs to the YqgF HJR family.</text>
</comment>
<dbReference type="NCBIfam" id="TIGR00250">
    <property type="entry name" value="RNAse_H_YqgF"/>
    <property type="match status" value="1"/>
</dbReference>
<evidence type="ECO:0000256" key="6">
    <source>
        <dbReference type="SAM" id="MobiDB-lite"/>
    </source>
</evidence>
<evidence type="ECO:0000256" key="2">
    <source>
        <dbReference type="ARBA" id="ARBA00022517"/>
    </source>
</evidence>
<dbReference type="GO" id="GO:0004518">
    <property type="term" value="F:nuclease activity"/>
    <property type="evidence" value="ECO:0007669"/>
    <property type="project" value="UniProtKB-KW"/>
</dbReference>
<keyword evidence="1 5" id="KW-0963">Cytoplasm</keyword>
<dbReference type="PANTHER" id="PTHR33317">
    <property type="entry name" value="POLYNUCLEOTIDYL TRANSFERASE, RIBONUCLEASE H-LIKE SUPERFAMILY PROTEIN"/>
    <property type="match status" value="1"/>
</dbReference>
<evidence type="ECO:0000256" key="4">
    <source>
        <dbReference type="ARBA" id="ARBA00022801"/>
    </source>
</evidence>
<dbReference type="Proteomes" id="UP000317691">
    <property type="component" value="Unassembled WGS sequence"/>
</dbReference>
<organism evidence="8 9">
    <name type="scientific">Eiseniibacteriota bacterium</name>
    <dbReference type="NCBI Taxonomy" id="2212470"/>
    <lineage>
        <taxon>Bacteria</taxon>
        <taxon>Candidatus Eiseniibacteriota</taxon>
    </lineage>
</organism>
<reference evidence="8 9" key="1">
    <citation type="journal article" date="2019" name="Nat. Microbiol.">
        <title>Mediterranean grassland soil C-N compound turnover is dependent on rainfall and depth, and is mediated by genomically divergent microorganisms.</title>
        <authorList>
            <person name="Diamond S."/>
            <person name="Andeer P.F."/>
            <person name="Li Z."/>
            <person name="Crits-Christoph A."/>
            <person name="Burstein D."/>
            <person name="Anantharaman K."/>
            <person name="Lane K.R."/>
            <person name="Thomas B.C."/>
            <person name="Pan C."/>
            <person name="Northen T.R."/>
            <person name="Banfield J.F."/>
        </authorList>
    </citation>
    <scope>NUCLEOTIDE SEQUENCE [LARGE SCALE GENOMIC DNA]</scope>
    <source>
        <strain evidence="8">WS_9</strain>
    </source>
</reference>
<dbReference type="EC" id="3.1.-.-" evidence="5"/>
<dbReference type="PANTHER" id="PTHR33317:SF4">
    <property type="entry name" value="POLYNUCLEOTIDYL TRANSFERASE, RIBONUCLEASE H-LIKE SUPERFAMILY PROTEIN"/>
    <property type="match status" value="1"/>
</dbReference>
<dbReference type="EMBL" id="VBOZ01000013">
    <property type="protein sequence ID" value="TMQ65381.1"/>
    <property type="molecule type" value="Genomic_DNA"/>
</dbReference>
<comment type="function">
    <text evidence="5">Could be a nuclease involved in processing of the 5'-end of pre-16S rRNA.</text>
</comment>
<keyword evidence="4 5" id="KW-0378">Hydrolase</keyword>
<dbReference type="InterPro" id="IPR037027">
    <property type="entry name" value="YqgF/RNaseH-like_dom_sf"/>
</dbReference>
<dbReference type="InterPro" id="IPR005227">
    <property type="entry name" value="YqgF"/>
</dbReference>
<dbReference type="GO" id="GO:0016788">
    <property type="term" value="F:hydrolase activity, acting on ester bonds"/>
    <property type="evidence" value="ECO:0007669"/>
    <property type="project" value="UniProtKB-UniRule"/>
</dbReference>
<dbReference type="HAMAP" id="MF_00651">
    <property type="entry name" value="Nuclease_YqgF"/>
    <property type="match status" value="1"/>
</dbReference>
<gene>
    <name evidence="8" type="primary">ruvX</name>
    <name evidence="8" type="ORF">E6K79_04830</name>
</gene>
<dbReference type="AlphaFoldDB" id="A0A538TP34"/>
<evidence type="ECO:0000313" key="9">
    <source>
        <dbReference type="Proteomes" id="UP000317691"/>
    </source>
</evidence>
<protein>
    <recommendedName>
        <fullName evidence="5">Putative pre-16S rRNA nuclease</fullName>
        <ecNumber evidence="5">3.1.-.-</ecNumber>
    </recommendedName>
</protein>
<dbReference type="Pfam" id="PF03652">
    <property type="entry name" value="RuvX"/>
    <property type="match status" value="1"/>
</dbReference>
<evidence type="ECO:0000256" key="5">
    <source>
        <dbReference type="HAMAP-Rule" id="MF_00651"/>
    </source>
</evidence>
<dbReference type="SUPFAM" id="SSF53098">
    <property type="entry name" value="Ribonuclease H-like"/>
    <property type="match status" value="1"/>
</dbReference>
<feature type="compositionally biased region" description="Basic and acidic residues" evidence="6">
    <location>
        <begin position="93"/>
        <end position="113"/>
    </location>
</feature>
<evidence type="ECO:0000256" key="3">
    <source>
        <dbReference type="ARBA" id="ARBA00022722"/>
    </source>
</evidence>
<comment type="caution">
    <text evidence="8">The sequence shown here is derived from an EMBL/GenBank/DDBJ whole genome shotgun (WGS) entry which is preliminary data.</text>
</comment>
<evidence type="ECO:0000259" key="7">
    <source>
        <dbReference type="SMART" id="SM00732"/>
    </source>
</evidence>
<feature type="domain" description="YqgF/RNase H-like" evidence="7">
    <location>
        <begin position="1"/>
        <end position="102"/>
    </location>
</feature>
<accession>A0A538TP34</accession>
<dbReference type="Gene3D" id="3.30.420.140">
    <property type="entry name" value="YqgF/RNase H-like domain"/>
    <property type="match status" value="1"/>
</dbReference>
<dbReference type="GO" id="GO:0000967">
    <property type="term" value="P:rRNA 5'-end processing"/>
    <property type="evidence" value="ECO:0007669"/>
    <property type="project" value="UniProtKB-UniRule"/>
</dbReference>
<sequence length="149" mass="15963">MRVLGVDFGLRQLGLALSDSDGSLATPLRSLRLSTVRDAPAAVAAVALEVEAAAVVVGVPLGLEGEESRPEVRRVERFAKALRKESGLPVHLIDESLSSREAEERSGRGDRGARARRAASGDAVHAAAAAVILQRWLDRPRTRRGEERP</sequence>
<dbReference type="InterPro" id="IPR012337">
    <property type="entry name" value="RNaseH-like_sf"/>
</dbReference>
<feature type="region of interest" description="Disordered" evidence="6">
    <location>
        <begin position="93"/>
        <end position="124"/>
    </location>
</feature>
<proteinExistence type="inferred from homology"/>
<dbReference type="SMART" id="SM00732">
    <property type="entry name" value="YqgFc"/>
    <property type="match status" value="1"/>
</dbReference>
<keyword evidence="3 5" id="KW-0540">Nuclease</keyword>
<evidence type="ECO:0000256" key="1">
    <source>
        <dbReference type="ARBA" id="ARBA00022490"/>
    </source>
</evidence>
<evidence type="ECO:0000313" key="8">
    <source>
        <dbReference type="EMBL" id="TMQ65381.1"/>
    </source>
</evidence>
<keyword evidence="2 5" id="KW-0690">Ribosome biogenesis</keyword>
<dbReference type="GO" id="GO:0005737">
    <property type="term" value="C:cytoplasm"/>
    <property type="evidence" value="ECO:0007669"/>
    <property type="project" value="UniProtKB-SubCell"/>
</dbReference>
<dbReference type="InterPro" id="IPR006641">
    <property type="entry name" value="YqgF/RNaseH-like_dom"/>
</dbReference>